<keyword evidence="3 5" id="KW-1133">Transmembrane helix</keyword>
<evidence type="ECO:0000256" key="1">
    <source>
        <dbReference type="ARBA" id="ARBA00004167"/>
    </source>
</evidence>
<name>A0ABU9IBL9_9SPHN</name>
<gene>
    <name evidence="7" type="ORF">AAEO60_03935</name>
</gene>
<evidence type="ECO:0000259" key="6">
    <source>
        <dbReference type="PROSITE" id="PS52015"/>
    </source>
</evidence>
<organism evidence="7 8">
    <name type="scientific">Aurantiacibacter gilvus</name>
    <dbReference type="NCBI Taxonomy" id="3139141"/>
    <lineage>
        <taxon>Bacteria</taxon>
        <taxon>Pseudomonadati</taxon>
        <taxon>Pseudomonadota</taxon>
        <taxon>Alphaproteobacteria</taxon>
        <taxon>Sphingomonadales</taxon>
        <taxon>Erythrobacteraceae</taxon>
        <taxon>Aurantiacibacter</taxon>
    </lineage>
</organism>
<evidence type="ECO:0000313" key="8">
    <source>
        <dbReference type="Proteomes" id="UP001497045"/>
    </source>
</evidence>
<keyword evidence="4 5" id="KW-0472">Membrane</keyword>
<evidence type="ECO:0000313" key="7">
    <source>
        <dbReference type="EMBL" id="MEL1249815.1"/>
    </source>
</evidence>
<dbReference type="Proteomes" id="UP001497045">
    <property type="component" value="Unassembled WGS sequence"/>
</dbReference>
<dbReference type="NCBIfam" id="TIGR01352">
    <property type="entry name" value="tonB_Cterm"/>
    <property type="match status" value="1"/>
</dbReference>
<dbReference type="InterPro" id="IPR006260">
    <property type="entry name" value="TonB/TolA_C"/>
</dbReference>
<dbReference type="Gene3D" id="3.30.1150.10">
    <property type="match status" value="1"/>
</dbReference>
<evidence type="ECO:0000256" key="4">
    <source>
        <dbReference type="ARBA" id="ARBA00023136"/>
    </source>
</evidence>
<evidence type="ECO:0000256" key="5">
    <source>
        <dbReference type="SAM" id="Phobius"/>
    </source>
</evidence>
<dbReference type="SUPFAM" id="SSF74653">
    <property type="entry name" value="TolA/TonB C-terminal domain"/>
    <property type="match status" value="1"/>
</dbReference>
<comment type="caution">
    <text evidence="7">The sequence shown here is derived from an EMBL/GenBank/DDBJ whole genome shotgun (WGS) entry which is preliminary data.</text>
</comment>
<comment type="subcellular location">
    <subcellularLocation>
        <location evidence="1">Membrane</location>
        <topology evidence="1">Single-pass membrane protein</topology>
    </subcellularLocation>
</comment>
<evidence type="ECO:0000256" key="3">
    <source>
        <dbReference type="ARBA" id="ARBA00022989"/>
    </source>
</evidence>
<keyword evidence="2 5" id="KW-0812">Transmembrane</keyword>
<keyword evidence="8" id="KW-1185">Reference proteome</keyword>
<feature type="transmembrane region" description="Helical" evidence="5">
    <location>
        <begin position="20"/>
        <end position="42"/>
    </location>
</feature>
<feature type="domain" description="TonB C-terminal" evidence="6">
    <location>
        <begin position="133"/>
        <end position="226"/>
    </location>
</feature>
<reference evidence="7 8" key="1">
    <citation type="submission" date="2024-04" db="EMBL/GenBank/DDBJ databases">
        <title>Aurantiacibacter sp. DGU6 16S ribosomal RNA gene Genome sequencing and assembly.</title>
        <authorList>
            <person name="Park S."/>
        </authorList>
    </citation>
    <scope>NUCLEOTIDE SEQUENCE [LARGE SCALE GENOMIC DNA]</scope>
    <source>
        <strain evidence="7 8">DGU6</strain>
    </source>
</reference>
<evidence type="ECO:0000256" key="2">
    <source>
        <dbReference type="ARBA" id="ARBA00022692"/>
    </source>
</evidence>
<sequence>MSYVNATVSPATRARSIAGVVGIHALLGAGVVIGLTITNIIVEEDEELISIFVDDEVELPPPPPVETPEPTPVESVITAPEPPIRVPLDNAPPARPTELDLPDSVVRVATPPIIEVPGPVAPPATPLFDPVGPLPTNGPAGWITNADYPRRALMRDMEGTAGYRLVVGSNGRVNDCQITRSTGHSVLDRGTCRQLESRARFEPAKNNRGDVVVGTYTGQVTWQIPD</sequence>
<protein>
    <submittedName>
        <fullName evidence="7">TonB family protein</fullName>
    </submittedName>
</protein>
<proteinExistence type="predicted"/>
<accession>A0ABU9IBL9</accession>
<dbReference type="InterPro" id="IPR037682">
    <property type="entry name" value="TonB_C"/>
</dbReference>
<dbReference type="EMBL" id="JBBYHV010000001">
    <property type="protein sequence ID" value="MEL1249815.1"/>
    <property type="molecule type" value="Genomic_DNA"/>
</dbReference>
<dbReference type="Pfam" id="PF03544">
    <property type="entry name" value="TonB_C"/>
    <property type="match status" value="1"/>
</dbReference>
<dbReference type="PROSITE" id="PS52015">
    <property type="entry name" value="TONB_CTD"/>
    <property type="match status" value="1"/>
</dbReference>
<dbReference type="RefSeq" id="WP_341672341.1">
    <property type="nucleotide sequence ID" value="NZ_JBBYHV010000001.1"/>
</dbReference>